<dbReference type="PANTHER" id="PTHR28242:SF52">
    <property type="entry name" value="PHOSPHORELAY INTERMEDIATE PROTEIN YPD1"/>
    <property type="match status" value="1"/>
</dbReference>
<gene>
    <name evidence="4" type="ORF">HZT40_12410</name>
</gene>
<evidence type="ECO:0000259" key="3">
    <source>
        <dbReference type="PROSITE" id="PS50894"/>
    </source>
</evidence>
<dbReference type="InterPro" id="IPR045871">
    <property type="entry name" value="AHP1-5/YPD1"/>
</dbReference>
<keyword evidence="5" id="KW-1185">Reference proteome</keyword>
<feature type="domain" description="HPt" evidence="3">
    <location>
        <begin position="33"/>
        <end position="126"/>
    </location>
</feature>
<evidence type="ECO:0000256" key="1">
    <source>
        <dbReference type="ARBA" id="ARBA00023012"/>
    </source>
</evidence>
<dbReference type="PANTHER" id="PTHR28242">
    <property type="entry name" value="PHOSPHORELAY INTERMEDIATE PROTEIN YPD1"/>
    <property type="match status" value="1"/>
</dbReference>
<dbReference type="Proteomes" id="UP000510621">
    <property type="component" value="Chromosome"/>
</dbReference>
<evidence type="ECO:0000313" key="5">
    <source>
        <dbReference type="Proteomes" id="UP000510621"/>
    </source>
</evidence>
<dbReference type="GO" id="GO:0000160">
    <property type="term" value="P:phosphorelay signal transduction system"/>
    <property type="evidence" value="ECO:0007669"/>
    <property type="project" value="UniProtKB-KW"/>
</dbReference>
<dbReference type="GO" id="GO:0005737">
    <property type="term" value="C:cytoplasm"/>
    <property type="evidence" value="ECO:0007669"/>
    <property type="project" value="TreeGrafter"/>
</dbReference>
<protein>
    <submittedName>
        <fullName evidence="4">Hpt domain-containing protein</fullName>
    </submittedName>
</protein>
<accession>A0A7L6AT78</accession>
<dbReference type="AlphaFoldDB" id="A0A7L6AT78"/>
<evidence type="ECO:0000313" key="4">
    <source>
        <dbReference type="EMBL" id="QLQ32258.1"/>
    </source>
</evidence>
<proteinExistence type="predicted"/>
<keyword evidence="1" id="KW-0902">Two-component regulatory system</keyword>
<dbReference type="PROSITE" id="PS50894">
    <property type="entry name" value="HPT"/>
    <property type="match status" value="1"/>
</dbReference>
<feature type="modified residue" description="Phosphohistidine" evidence="2">
    <location>
        <position position="72"/>
    </location>
</feature>
<dbReference type="SUPFAM" id="SSF47226">
    <property type="entry name" value="Histidine-containing phosphotransfer domain, HPT domain"/>
    <property type="match status" value="1"/>
</dbReference>
<dbReference type="EMBL" id="CP059265">
    <property type="protein sequence ID" value="QLQ32258.1"/>
    <property type="molecule type" value="Genomic_DNA"/>
</dbReference>
<organism evidence="4 5">
    <name type="scientific">Candidatus Thiothrix singaporensis</name>
    <dbReference type="NCBI Taxonomy" id="2799669"/>
    <lineage>
        <taxon>Bacteria</taxon>
        <taxon>Pseudomonadati</taxon>
        <taxon>Pseudomonadota</taxon>
        <taxon>Gammaproteobacteria</taxon>
        <taxon>Thiotrichales</taxon>
        <taxon>Thiotrichaceae</taxon>
        <taxon>Thiothrix</taxon>
    </lineage>
</organism>
<dbReference type="Pfam" id="PF01627">
    <property type="entry name" value="Hpt"/>
    <property type="match status" value="1"/>
</dbReference>
<dbReference type="GO" id="GO:0009927">
    <property type="term" value="F:histidine phosphotransfer kinase activity"/>
    <property type="evidence" value="ECO:0007669"/>
    <property type="project" value="InterPro"/>
</dbReference>
<dbReference type="Gene3D" id="1.20.120.160">
    <property type="entry name" value="HPT domain"/>
    <property type="match status" value="1"/>
</dbReference>
<sequence>MPNNHIAITGHPYDNNDNFPVDEETYTQLLEIMADEFTELVECFRADADQVLPLLQQHIEDADSDAVGVICHKLKSSSKLVGAFEMAEFARLLETYKGNQNQQLARTHLQHLRNEYARVQQWLDAHAVAC</sequence>
<dbReference type="KEGG" id="this:HZT40_12410"/>
<dbReference type="InterPro" id="IPR036641">
    <property type="entry name" value="HPT_dom_sf"/>
</dbReference>
<keyword evidence="2" id="KW-0597">Phosphoprotein</keyword>
<reference evidence="4" key="1">
    <citation type="submission" date="2020-06" db="EMBL/GenBank/DDBJ databases">
        <title>Analysis procedures for assessing recovery of high quality, complete, closed genomes from Nanopore long read metagenome sequencing.</title>
        <authorList>
            <person name="Bessarab I."/>
            <person name="Arumugam K."/>
            <person name="Haryono M."/>
            <person name="Liu X."/>
            <person name="Roy S."/>
            <person name="Zuniga-Montanez R.E."/>
            <person name="Qiu G."/>
            <person name="Drautz-Moses D.I."/>
            <person name="Law Y.Y."/>
            <person name="Wuertz S."/>
            <person name="Lauro F.M."/>
            <person name="Huson D.H."/>
            <person name="Williams R.B."/>
        </authorList>
    </citation>
    <scope>NUCLEOTIDE SEQUENCE [LARGE SCALE GENOMIC DNA]</scope>
    <source>
        <strain evidence="4">SSD2</strain>
    </source>
</reference>
<dbReference type="GO" id="GO:0043424">
    <property type="term" value="F:protein histidine kinase binding"/>
    <property type="evidence" value="ECO:0007669"/>
    <property type="project" value="InterPro"/>
</dbReference>
<evidence type="ECO:0000256" key="2">
    <source>
        <dbReference type="PROSITE-ProRule" id="PRU00110"/>
    </source>
</evidence>
<dbReference type="InterPro" id="IPR008207">
    <property type="entry name" value="Sig_transdc_His_kin_Hpt_dom"/>
</dbReference>
<name>A0A7L6AT78_9GAMM</name>